<name>A0ABR1WCV7_9PEZI</name>
<comment type="caution">
    <text evidence="1">The sequence shown here is derived from an EMBL/GenBank/DDBJ whole genome shotgun (WGS) entry which is preliminary data.</text>
</comment>
<dbReference type="Proteomes" id="UP001446871">
    <property type="component" value="Unassembled WGS sequence"/>
</dbReference>
<gene>
    <name evidence="1" type="ORF">PG996_000048</name>
</gene>
<dbReference type="EMBL" id="JAQQWM010000001">
    <property type="protein sequence ID" value="KAK8081267.1"/>
    <property type="molecule type" value="Genomic_DNA"/>
</dbReference>
<proteinExistence type="predicted"/>
<accession>A0ABR1WCV7</accession>
<sequence>MTSEGDQTSTGHGRLQEKYMLGLLSKYPLDQKSKEQLLEKVVATKQIDMVNALLYEEPQYSLMRSQWLVAAVLKHLDPTEPRFACISVDDSHTRCFLTEACARLPVQSAQVLHVLLDNGADVHDGGFGPDTGALWASIRGQQPLDIVGKFLARNVPVSRSCALVVIRHADAAVARCVLDDKVEINSQVSVEECVEEAKKREDAEINAIVQSWARRRARGVKVAGLCYKG</sequence>
<evidence type="ECO:0000313" key="1">
    <source>
        <dbReference type="EMBL" id="KAK8081267.1"/>
    </source>
</evidence>
<evidence type="ECO:0000313" key="2">
    <source>
        <dbReference type="Proteomes" id="UP001446871"/>
    </source>
</evidence>
<reference evidence="1 2" key="1">
    <citation type="submission" date="2023-01" db="EMBL/GenBank/DDBJ databases">
        <title>Analysis of 21 Apiospora genomes using comparative genomics revels a genus with tremendous synthesis potential of carbohydrate active enzymes and secondary metabolites.</title>
        <authorList>
            <person name="Sorensen T."/>
        </authorList>
    </citation>
    <scope>NUCLEOTIDE SEQUENCE [LARGE SCALE GENOMIC DNA]</scope>
    <source>
        <strain evidence="1 2">CBS 83171</strain>
    </source>
</reference>
<organism evidence="1 2">
    <name type="scientific">Apiospora saccharicola</name>
    <dbReference type="NCBI Taxonomy" id="335842"/>
    <lineage>
        <taxon>Eukaryota</taxon>
        <taxon>Fungi</taxon>
        <taxon>Dikarya</taxon>
        <taxon>Ascomycota</taxon>
        <taxon>Pezizomycotina</taxon>
        <taxon>Sordariomycetes</taxon>
        <taxon>Xylariomycetidae</taxon>
        <taxon>Amphisphaeriales</taxon>
        <taxon>Apiosporaceae</taxon>
        <taxon>Apiospora</taxon>
    </lineage>
</organism>
<protein>
    <submittedName>
        <fullName evidence="1">Uncharacterized protein</fullName>
    </submittedName>
</protein>
<keyword evidence="2" id="KW-1185">Reference proteome</keyword>